<name>A0AA94PKI3_9BACT</name>
<reference evidence="2 3" key="1">
    <citation type="submission" date="2019-03" db="EMBL/GenBank/DDBJ databases">
        <title>Genomic Encyclopedia of Type Strains, Phase IV (KMG-IV): sequencing the most valuable type-strain genomes for metagenomic binning, comparative biology and taxonomic classification.</title>
        <authorList>
            <person name="Goeker M."/>
        </authorList>
    </citation>
    <scope>NUCLEOTIDE SEQUENCE [LARGE SCALE GENOMIC DNA]</scope>
    <source>
        <strain evidence="2 3">DSM 101483</strain>
    </source>
</reference>
<sequence length="197" mass="21860">MVMRLLEKTLAPLRRKVMLLVSRAVLTLADDETTLQTLQAKLLGDEVLSSLERFQQYGFTSVPHAGAEAVALSLGGNRSHTIIINVDDRRYRLKGLENGEVALYTDEDQSADGCRIVLRRGNRIALQARVIDIRGEERVHISGKEVEIHADERREMDVAGYGDALNYTGGTWTTDTYHDGSVFGPSTEHGIQPPEVD</sequence>
<organism evidence="2 3">
    <name type="scientific">Pseudodesulfovibrio indicus</name>
    <dbReference type="NCBI Taxonomy" id="1716143"/>
    <lineage>
        <taxon>Bacteria</taxon>
        <taxon>Pseudomonadati</taxon>
        <taxon>Thermodesulfobacteriota</taxon>
        <taxon>Desulfovibrionia</taxon>
        <taxon>Desulfovibrionales</taxon>
        <taxon>Desulfovibrionaceae</taxon>
    </lineage>
</organism>
<gene>
    <name evidence="2" type="ORF">EDC59_11368</name>
</gene>
<dbReference type="Pfam" id="PF06890">
    <property type="entry name" value="Phage_Mu_Gp45"/>
    <property type="match status" value="1"/>
</dbReference>
<evidence type="ECO:0000313" key="2">
    <source>
        <dbReference type="EMBL" id="TDT86392.1"/>
    </source>
</evidence>
<dbReference type="NCBIfam" id="TIGR01644">
    <property type="entry name" value="phage_P2_V"/>
    <property type="match status" value="1"/>
</dbReference>
<dbReference type="InterPro" id="IPR013046">
    <property type="entry name" value="GpV/Gp45"/>
</dbReference>
<proteinExistence type="predicted"/>
<dbReference type="PIRSF" id="PIRSF012337">
    <property type="entry name" value="gp45"/>
    <property type="match status" value="1"/>
</dbReference>
<dbReference type="Proteomes" id="UP000295506">
    <property type="component" value="Unassembled WGS sequence"/>
</dbReference>
<dbReference type="InterPro" id="IPR053861">
    <property type="entry name" value="Phage_Mu_Gp45_N"/>
</dbReference>
<dbReference type="InterPro" id="IPR014462">
    <property type="entry name" value="Phage_Mu_Gp45"/>
</dbReference>
<dbReference type="RefSeq" id="WP_233490961.1">
    <property type="nucleotide sequence ID" value="NZ_CP014206.1"/>
</dbReference>
<protein>
    <submittedName>
        <fullName evidence="2">Phage baseplate assembly protein V</fullName>
    </submittedName>
</protein>
<evidence type="ECO:0000259" key="1">
    <source>
        <dbReference type="Pfam" id="PF06890"/>
    </source>
</evidence>
<dbReference type="EMBL" id="SOBK01000013">
    <property type="protein sequence ID" value="TDT86392.1"/>
    <property type="molecule type" value="Genomic_DNA"/>
</dbReference>
<feature type="domain" description="Bacteriophage Mu Gp45 N-terminal" evidence="1">
    <location>
        <begin position="23"/>
        <end position="90"/>
    </location>
</feature>
<dbReference type="AlphaFoldDB" id="A0AA94PKI3"/>
<comment type="caution">
    <text evidence="2">The sequence shown here is derived from an EMBL/GenBank/DDBJ whole genome shotgun (WGS) entry which is preliminary data.</text>
</comment>
<accession>A0AA94PKI3</accession>
<evidence type="ECO:0000313" key="3">
    <source>
        <dbReference type="Proteomes" id="UP000295506"/>
    </source>
</evidence>